<dbReference type="InterPro" id="IPR013918">
    <property type="entry name" value="Nucleotide_exch_fac_Fes1"/>
</dbReference>
<name>A0A642UKE5_DIURU</name>
<evidence type="ECO:0000256" key="1">
    <source>
        <dbReference type="ARBA" id="ARBA00011045"/>
    </source>
</evidence>
<sequence length="290" mass="31156">MDKLLNWSLAHQSGDKDAIAKVGDAPDPKLLNQLFGGPDEPGLMKQSMAVVSNPEATEEAKVTALENFEMLIENLDNANAIGQMGFWPVINGQMDPAIPEERRVLAASIVGIATQNNPQSQQAFHDSEGLGSLVVMATDKSSSACQLKALFAITSYIRHFEPGYKQFADANGWQLLATTNITDKKVMLRTLSLVSAILSTGLDSTKSDLLHKAKVVDLLTAVLQDSTEGGAHAGCVDKALVIIGQLADNGFEFTLPEINELLRGIEAVDSRQDISEDDLNAAKAALNNRK</sequence>
<dbReference type="InterPro" id="IPR016024">
    <property type="entry name" value="ARM-type_fold"/>
</dbReference>
<dbReference type="GeneID" id="54782336"/>
<evidence type="ECO:0000313" key="6">
    <source>
        <dbReference type="EMBL" id="KAA8900703.1"/>
    </source>
</evidence>
<dbReference type="GO" id="GO:0000774">
    <property type="term" value="F:adenyl-nucleotide exchange factor activity"/>
    <property type="evidence" value="ECO:0007669"/>
    <property type="project" value="TreeGrafter"/>
</dbReference>
<keyword evidence="7" id="KW-1185">Reference proteome</keyword>
<keyword evidence="4" id="KW-0677">Repeat</keyword>
<reference evidence="6 7" key="1">
    <citation type="submission" date="2019-07" db="EMBL/GenBank/DDBJ databases">
        <title>Genome assembly of two rare yeast pathogens: Diutina rugosa and Trichomonascus ciferrii.</title>
        <authorList>
            <person name="Mixao V."/>
            <person name="Saus E."/>
            <person name="Hansen A."/>
            <person name="Lass-Flor C."/>
            <person name="Gabaldon T."/>
        </authorList>
    </citation>
    <scope>NUCLEOTIDE SEQUENCE [LARGE SCALE GENOMIC DNA]</scope>
    <source>
        <strain evidence="6 7">CBS 613</strain>
    </source>
</reference>
<evidence type="ECO:0000256" key="4">
    <source>
        <dbReference type="ARBA" id="ARBA00022737"/>
    </source>
</evidence>
<evidence type="ECO:0000313" key="7">
    <source>
        <dbReference type="Proteomes" id="UP000449547"/>
    </source>
</evidence>
<dbReference type="SUPFAM" id="SSF48371">
    <property type="entry name" value="ARM repeat"/>
    <property type="match status" value="1"/>
</dbReference>
<gene>
    <name evidence="6" type="ORF">DIURU_003685</name>
</gene>
<protein>
    <recommendedName>
        <fullName evidence="3">Hsp70 nucleotide exchange factor FES1</fullName>
    </recommendedName>
    <alternativeName>
        <fullName evidence="2">Hsp70 nucleotide exchange factor fes1</fullName>
    </alternativeName>
</protein>
<dbReference type="InterPro" id="IPR011989">
    <property type="entry name" value="ARM-like"/>
</dbReference>
<evidence type="ECO:0000256" key="2">
    <source>
        <dbReference type="ARBA" id="ARBA00015214"/>
    </source>
</evidence>
<proteinExistence type="inferred from homology"/>
<dbReference type="EMBL" id="SWFT01000107">
    <property type="protein sequence ID" value="KAA8900703.1"/>
    <property type="molecule type" value="Genomic_DNA"/>
</dbReference>
<dbReference type="RefSeq" id="XP_034011522.1">
    <property type="nucleotide sequence ID" value="XM_034156474.1"/>
</dbReference>
<dbReference type="GO" id="GO:0005783">
    <property type="term" value="C:endoplasmic reticulum"/>
    <property type="evidence" value="ECO:0007669"/>
    <property type="project" value="TreeGrafter"/>
</dbReference>
<dbReference type="PANTHER" id="PTHR19316:SF18">
    <property type="entry name" value="HSP70-BINDING PROTEIN 1"/>
    <property type="match status" value="1"/>
</dbReference>
<evidence type="ECO:0000256" key="3">
    <source>
        <dbReference type="ARBA" id="ARBA00020719"/>
    </source>
</evidence>
<comment type="caution">
    <text evidence="6">The sequence shown here is derived from an EMBL/GenBank/DDBJ whole genome shotgun (WGS) entry which is preliminary data.</text>
</comment>
<dbReference type="OMA" id="LHWSIAN"/>
<dbReference type="OrthoDB" id="10250458at2759"/>
<dbReference type="VEuPathDB" id="FungiDB:DIURU_003685"/>
<dbReference type="Pfam" id="PF08609">
    <property type="entry name" value="Fes1"/>
    <property type="match status" value="1"/>
</dbReference>
<dbReference type="InterPro" id="IPR050693">
    <property type="entry name" value="Hsp70_NEF-Inhibitors"/>
</dbReference>
<feature type="domain" description="Nucleotide exchange factor Fes1" evidence="5">
    <location>
        <begin position="1"/>
        <end position="80"/>
    </location>
</feature>
<organism evidence="6 7">
    <name type="scientific">Diutina rugosa</name>
    <name type="common">Yeast</name>
    <name type="synonym">Candida rugosa</name>
    <dbReference type="NCBI Taxonomy" id="5481"/>
    <lineage>
        <taxon>Eukaryota</taxon>
        <taxon>Fungi</taxon>
        <taxon>Dikarya</taxon>
        <taxon>Ascomycota</taxon>
        <taxon>Saccharomycotina</taxon>
        <taxon>Pichiomycetes</taxon>
        <taxon>Debaryomycetaceae</taxon>
        <taxon>Diutina</taxon>
    </lineage>
</organism>
<comment type="similarity">
    <text evidence="1">Belongs to the FES1 family.</text>
</comment>
<dbReference type="Proteomes" id="UP000449547">
    <property type="component" value="Unassembled WGS sequence"/>
</dbReference>
<accession>A0A642UKE5</accession>
<dbReference type="AlphaFoldDB" id="A0A642UKE5"/>
<evidence type="ECO:0000259" key="5">
    <source>
        <dbReference type="Pfam" id="PF08609"/>
    </source>
</evidence>
<dbReference type="Gene3D" id="1.25.10.10">
    <property type="entry name" value="Leucine-rich Repeat Variant"/>
    <property type="match status" value="1"/>
</dbReference>
<dbReference type="PANTHER" id="PTHR19316">
    <property type="entry name" value="PROTEIN FOLDING REGULATOR"/>
    <property type="match status" value="1"/>
</dbReference>